<dbReference type="GO" id="GO:0016740">
    <property type="term" value="F:transferase activity"/>
    <property type="evidence" value="ECO:0007669"/>
    <property type="project" value="UniProtKB-KW"/>
</dbReference>
<evidence type="ECO:0000256" key="1">
    <source>
        <dbReference type="ARBA" id="ARBA00022679"/>
    </source>
</evidence>
<dbReference type="Pfam" id="PF00132">
    <property type="entry name" value="Hexapep"/>
    <property type="match status" value="1"/>
</dbReference>
<dbReference type="PROSITE" id="PS00101">
    <property type="entry name" value="HEXAPEP_TRANSFERASES"/>
    <property type="match status" value="1"/>
</dbReference>
<dbReference type="Proteomes" id="UP000034672">
    <property type="component" value="Unassembled WGS sequence"/>
</dbReference>
<proteinExistence type="predicted"/>
<comment type="caution">
    <text evidence="2">The sequence shown here is derived from an EMBL/GenBank/DDBJ whole genome shotgun (WGS) entry which is preliminary data.</text>
</comment>
<evidence type="ECO:0008006" key="6">
    <source>
        <dbReference type="Google" id="ProtNLM"/>
    </source>
</evidence>
<dbReference type="InterPro" id="IPR051159">
    <property type="entry name" value="Hexapeptide_acetyltransf"/>
</dbReference>
<dbReference type="InterPro" id="IPR011004">
    <property type="entry name" value="Trimer_LpxA-like_sf"/>
</dbReference>
<reference evidence="4 5" key="1">
    <citation type="journal article" date="2015" name="ISME J.">
        <title>Genomic and phenotypic differentiation among Methanosarcina mazei populations from Columbia River sediment.</title>
        <authorList>
            <person name="Youngblut N.D."/>
            <person name="Wirth J.S."/>
            <person name="Henriksen J.R."/>
            <person name="Smith M."/>
            <person name="Simon H."/>
            <person name="Metcalf W.W."/>
            <person name="Whitaker R.J."/>
        </authorList>
    </citation>
    <scope>NUCLEOTIDE SEQUENCE [LARGE SCALE GENOMIC DNA]</scope>
    <source>
        <strain evidence="2 5">1.H.A.1A.4</strain>
        <strain evidence="3 4">1.H.A.2.1</strain>
    </source>
</reference>
<dbReference type="Proteomes" id="UP000034259">
    <property type="component" value="Unassembled WGS sequence"/>
</dbReference>
<evidence type="ECO:0000313" key="2">
    <source>
        <dbReference type="EMBL" id="KKH38758.1"/>
    </source>
</evidence>
<accession>A0A0F8MJG6</accession>
<dbReference type="InterPro" id="IPR001451">
    <property type="entry name" value="Hexapep"/>
</dbReference>
<keyword evidence="1" id="KW-0808">Transferase</keyword>
<dbReference type="Gene3D" id="2.160.10.10">
    <property type="entry name" value="Hexapeptide repeat proteins"/>
    <property type="match status" value="1"/>
</dbReference>
<dbReference type="EMBL" id="JJQK01000246">
    <property type="protein sequence ID" value="KKH45770.1"/>
    <property type="molecule type" value="Genomic_DNA"/>
</dbReference>
<dbReference type="SUPFAM" id="SSF51161">
    <property type="entry name" value="Trimeric LpxA-like enzymes"/>
    <property type="match status" value="1"/>
</dbReference>
<evidence type="ECO:0000313" key="5">
    <source>
        <dbReference type="Proteomes" id="UP000034672"/>
    </source>
</evidence>
<dbReference type="PANTHER" id="PTHR23416:SF78">
    <property type="entry name" value="LIPOPOLYSACCHARIDE BIOSYNTHESIS O-ACETYL TRANSFERASE WBBJ-RELATED"/>
    <property type="match status" value="1"/>
</dbReference>
<dbReference type="RefSeq" id="WP_080936656.1">
    <property type="nucleotide sequence ID" value="NZ_JJQI01000072.1"/>
</dbReference>
<protein>
    <recommendedName>
        <fullName evidence="6">Acyltransferase</fullName>
    </recommendedName>
</protein>
<dbReference type="CDD" id="cd04647">
    <property type="entry name" value="LbH_MAT_like"/>
    <property type="match status" value="1"/>
</dbReference>
<dbReference type="AlphaFoldDB" id="A0A0F8MJG6"/>
<dbReference type="PATRIC" id="fig|2209.52.peg.2981"/>
<organism evidence="2 5">
    <name type="scientific">Methanosarcina mazei</name>
    <name type="common">Methanosarcina frisia</name>
    <dbReference type="NCBI Taxonomy" id="2209"/>
    <lineage>
        <taxon>Archaea</taxon>
        <taxon>Methanobacteriati</taxon>
        <taxon>Methanobacteriota</taxon>
        <taxon>Stenosarchaea group</taxon>
        <taxon>Methanomicrobia</taxon>
        <taxon>Methanosarcinales</taxon>
        <taxon>Methanosarcinaceae</taxon>
        <taxon>Methanosarcina</taxon>
    </lineage>
</organism>
<evidence type="ECO:0000313" key="3">
    <source>
        <dbReference type="EMBL" id="KKH45770.1"/>
    </source>
</evidence>
<sequence length="214" mass="23974">MEVVNINKVSKTRNSSLLKSKIYKIKSDPSLRKNVHKIKNKLSLKTFRGFYVKSKFKSCGKHLTAHKKIRVHCINGSIDVGDDVVFYPFVRLSVVGEPTQKANLKIGSFSAIGDRTEIHCGREIIIGANCLIAWDVVIMDRDYHKLNNERENLKPVYIENNVWIGNRSIILKGVNIGEGSVVGSGSVVTHDVPKRSLVVGNPAKVIKENIDWKP</sequence>
<dbReference type="EMBL" id="JJQI01000072">
    <property type="protein sequence ID" value="KKH38758.1"/>
    <property type="molecule type" value="Genomic_DNA"/>
</dbReference>
<name>A0A0F8MJG6_METMZ</name>
<dbReference type="InterPro" id="IPR018357">
    <property type="entry name" value="Hexapep_transf_CS"/>
</dbReference>
<dbReference type="PANTHER" id="PTHR23416">
    <property type="entry name" value="SIALIC ACID SYNTHASE-RELATED"/>
    <property type="match status" value="1"/>
</dbReference>
<gene>
    <name evidence="2" type="ORF">DU71_13730</name>
    <name evidence="3" type="ORF">DU72_00865</name>
</gene>
<evidence type="ECO:0000313" key="4">
    <source>
        <dbReference type="Proteomes" id="UP000034259"/>
    </source>
</evidence>